<feature type="region of interest" description="Disordered" evidence="1">
    <location>
        <begin position="274"/>
        <end position="294"/>
    </location>
</feature>
<dbReference type="EMBL" id="BSRI01000002">
    <property type="protein sequence ID" value="GLV57799.1"/>
    <property type="molecule type" value="Genomic_DNA"/>
</dbReference>
<sequence length="294" mass="32229">MANTIDLHTHSTASDGLYSPTDLLQQAQQAGLKVLALTDHDSTEGIVEASEAAQRLGIEFIPGIELNADVDRSEIHVLGYYLEYQRPEFQSILKTLRDARVRRGQRMVELLNEEGINISWDRVRELAQGAVGRPHVAKALMEAGYVQSIPEAFDKYIGKGCPAYVPRYKLTPEEAVHLINSANGLAVMAHPITVPGLDELQRWLPGLQKAGLVGLETYYGPYTHKDEDALLSLASRYNLIPTGGTDFHGPGIHPTPLGGRFVPPEAVERLKALAASRRGKTPPAFELPAPVEEK</sequence>
<evidence type="ECO:0000259" key="2">
    <source>
        <dbReference type="SMART" id="SM00481"/>
    </source>
</evidence>
<dbReference type="Proteomes" id="UP001344906">
    <property type="component" value="Unassembled WGS sequence"/>
</dbReference>
<protein>
    <submittedName>
        <fullName evidence="3">Phosphatase</fullName>
    </submittedName>
</protein>
<dbReference type="RefSeq" id="WP_338253848.1">
    <property type="nucleotide sequence ID" value="NZ_BSRI01000002.1"/>
</dbReference>
<dbReference type="SUPFAM" id="SSF89550">
    <property type="entry name" value="PHP domain-like"/>
    <property type="match status" value="1"/>
</dbReference>
<dbReference type="SMART" id="SM00481">
    <property type="entry name" value="POLIIIAc"/>
    <property type="match status" value="1"/>
</dbReference>
<dbReference type="InterPro" id="IPR016195">
    <property type="entry name" value="Pol/histidinol_Pase-like"/>
</dbReference>
<keyword evidence="4" id="KW-1185">Reference proteome</keyword>
<dbReference type="PANTHER" id="PTHR42924:SF3">
    <property type="entry name" value="POLYMERASE_HISTIDINOL PHOSPHATASE N-TERMINAL DOMAIN-CONTAINING PROTEIN"/>
    <property type="match status" value="1"/>
</dbReference>
<dbReference type="InterPro" id="IPR052018">
    <property type="entry name" value="PHP_domain"/>
</dbReference>
<evidence type="ECO:0000313" key="4">
    <source>
        <dbReference type="Proteomes" id="UP001344906"/>
    </source>
</evidence>
<dbReference type="Gene3D" id="1.10.150.650">
    <property type="match status" value="1"/>
</dbReference>
<proteinExistence type="predicted"/>
<dbReference type="InterPro" id="IPR003141">
    <property type="entry name" value="Pol/His_phosphatase_N"/>
</dbReference>
<gene>
    <name evidence="3" type="ORF">KDH_46340</name>
</gene>
<reference evidence="3 4" key="1">
    <citation type="submission" date="2023-02" db="EMBL/GenBank/DDBJ databases">
        <title>Dictyobacter halimunensis sp. nov., a new member of the class Ktedonobacteria from forest soil in a geothermal area.</title>
        <authorList>
            <person name="Rachmania M.K."/>
            <person name="Ningsih F."/>
            <person name="Sakai Y."/>
            <person name="Yabe S."/>
            <person name="Yokota A."/>
            <person name="Sjamsuridzal W."/>
        </authorList>
    </citation>
    <scope>NUCLEOTIDE SEQUENCE [LARGE SCALE GENOMIC DNA]</scope>
    <source>
        <strain evidence="3 4">S3.2.2.5</strain>
    </source>
</reference>
<evidence type="ECO:0000313" key="3">
    <source>
        <dbReference type="EMBL" id="GLV57799.1"/>
    </source>
</evidence>
<dbReference type="Gene3D" id="3.20.20.140">
    <property type="entry name" value="Metal-dependent hydrolases"/>
    <property type="match status" value="1"/>
</dbReference>
<comment type="caution">
    <text evidence="3">The sequence shown here is derived from an EMBL/GenBank/DDBJ whole genome shotgun (WGS) entry which is preliminary data.</text>
</comment>
<dbReference type="InterPro" id="IPR004013">
    <property type="entry name" value="PHP_dom"/>
</dbReference>
<feature type="domain" description="Polymerase/histidinol phosphatase N-terminal" evidence="2">
    <location>
        <begin position="5"/>
        <end position="70"/>
    </location>
</feature>
<dbReference type="PANTHER" id="PTHR42924">
    <property type="entry name" value="EXONUCLEASE"/>
    <property type="match status" value="1"/>
</dbReference>
<dbReference type="CDD" id="cd07438">
    <property type="entry name" value="PHP_HisPPase_AMP"/>
    <property type="match status" value="1"/>
</dbReference>
<accession>A0ABQ6FX13</accession>
<evidence type="ECO:0000256" key="1">
    <source>
        <dbReference type="SAM" id="MobiDB-lite"/>
    </source>
</evidence>
<dbReference type="Pfam" id="PF02811">
    <property type="entry name" value="PHP"/>
    <property type="match status" value="1"/>
</dbReference>
<organism evidence="3 4">
    <name type="scientific">Dictyobacter halimunensis</name>
    <dbReference type="NCBI Taxonomy" id="3026934"/>
    <lineage>
        <taxon>Bacteria</taxon>
        <taxon>Bacillati</taxon>
        <taxon>Chloroflexota</taxon>
        <taxon>Ktedonobacteria</taxon>
        <taxon>Ktedonobacterales</taxon>
        <taxon>Dictyobacteraceae</taxon>
        <taxon>Dictyobacter</taxon>
    </lineage>
</organism>
<name>A0ABQ6FX13_9CHLR</name>